<accession>A0A515DAC1</accession>
<reference evidence="2 3" key="1">
    <citation type="submission" date="2019-01" db="EMBL/GenBank/DDBJ databases">
        <title>Genomic insights into a novel species Rhodoferax sp.</title>
        <authorList>
            <person name="Jin L."/>
        </authorList>
    </citation>
    <scope>NUCLEOTIDE SEQUENCE [LARGE SCALE GENOMIC DNA]</scope>
    <source>
        <strain evidence="2 3">CHu59-6-5</strain>
    </source>
</reference>
<dbReference type="KEGG" id="rhf:EUB48_08810"/>
<gene>
    <name evidence="2" type="ORF">EUB48_08810</name>
</gene>
<proteinExistence type="inferred from homology"/>
<dbReference type="Proteomes" id="UP000316798">
    <property type="component" value="Chromosome"/>
</dbReference>
<comment type="similarity">
    <text evidence="1">Belongs to the UPF0065 (bug) family.</text>
</comment>
<evidence type="ECO:0000256" key="1">
    <source>
        <dbReference type="ARBA" id="ARBA00006987"/>
    </source>
</evidence>
<dbReference type="EMBL" id="CP035503">
    <property type="protein sequence ID" value="QDL37363.1"/>
    <property type="molecule type" value="Genomic_DNA"/>
</dbReference>
<protein>
    <submittedName>
        <fullName evidence="2">Uncharacterized protein</fullName>
    </submittedName>
</protein>
<organism evidence="2 3">
    <name type="scientific">Rhodoferax sediminis</name>
    <dbReference type="NCBI Taxonomy" id="2509614"/>
    <lineage>
        <taxon>Bacteria</taxon>
        <taxon>Pseudomonadati</taxon>
        <taxon>Pseudomonadota</taxon>
        <taxon>Betaproteobacteria</taxon>
        <taxon>Burkholderiales</taxon>
        <taxon>Comamonadaceae</taxon>
        <taxon>Rhodoferax</taxon>
    </lineage>
</organism>
<sequence length="106" mass="11356">MKAIAVASNKCVASLPQVPTFIDGGLGDFRSQSWYDLLVRAGTLSSNVDTLNVVFVTAMKVPAMRGKLKALRLDLHGTTAADFGPFIQADLARYSRAIELSGAKIE</sequence>
<dbReference type="InterPro" id="IPR042100">
    <property type="entry name" value="Bug_dom1"/>
</dbReference>
<keyword evidence="3" id="KW-1185">Reference proteome</keyword>
<dbReference type="Gene3D" id="3.40.190.150">
    <property type="entry name" value="Bordetella uptake gene, domain 1"/>
    <property type="match status" value="1"/>
</dbReference>
<evidence type="ECO:0000313" key="3">
    <source>
        <dbReference type="Proteomes" id="UP000316798"/>
    </source>
</evidence>
<dbReference type="Gene3D" id="3.40.190.10">
    <property type="entry name" value="Periplasmic binding protein-like II"/>
    <property type="match status" value="1"/>
</dbReference>
<name>A0A515DAC1_9BURK</name>
<evidence type="ECO:0000313" key="2">
    <source>
        <dbReference type="EMBL" id="QDL37363.1"/>
    </source>
</evidence>
<dbReference type="PANTHER" id="PTHR42928:SF5">
    <property type="entry name" value="BLR1237 PROTEIN"/>
    <property type="match status" value="1"/>
</dbReference>
<dbReference type="PANTHER" id="PTHR42928">
    <property type="entry name" value="TRICARBOXYLATE-BINDING PROTEIN"/>
    <property type="match status" value="1"/>
</dbReference>
<dbReference type="AlphaFoldDB" id="A0A515DAC1"/>
<dbReference type="InterPro" id="IPR005064">
    <property type="entry name" value="BUG"/>
</dbReference>
<dbReference type="Pfam" id="PF03401">
    <property type="entry name" value="TctC"/>
    <property type="match status" value="1"/>
</dbReference>